<evidence type="ECO:0000256" key="1">
    <source>
        <dbReference type="SAM" id="Phobius"/>
    </source>
</evidence>
<dbReference type="EMBL" id="CP095043">
    <property type="protein sequence ID" value="UOQ61283.1"/>
    <property type="molecule type" value="Genomic_DNA"/>
</dbReference>
<dbReference type="Proteomes" id="UP000831775">
    <property type="component" value="Chromosome"/>
</dbReference>
<feature type="transmembrane region" description="Helical" evidence="1">
    <location>
        <begin position="6"/>
        <end position="22"/>
    </location>
</feature>
<keyword evidence="1" id="KW-1133">Transmembrane helix</keyword>
<protein>
    <recommendedName>
        <fullName evidence="4">DUF5134 domain-containing protein</fullName>
    </recommendedName>
</protein>
<sequence>MTLAAGLVMVSAGAMCFGGAVLARRWFGIAAAAIMLLAMLDVAFLGLLPPLVWAAGLLVAGLVLGIDLRFGRSARGCGIPDPSGATPHPGLERAVLVAAALAYPATAWLLLGHGSGSGGGSGSDVAGAAGGSAGTAHPGHGAMDLLTGVLPTVGAAALAAVLGVLALAALRQRRRFLSIEAGGMAAMLVAMLVGH</sequence>
<organism evidence="2 3">
    <name type="scientific">Leucobacter rhizosphaerae</name>
    <dbReference type="NCBI Taxonomy" id="2932245"/>
    <lineage>
        <taxon>Bacteria</taxon>
        <taxon>Bacillati</taxon>
        <taxon>Actinomycetota</taxon>
        <taxon>Actinomycetes</taxon>
        <taxon>Micrococcales</taxon>
        <taxon>Microbacteriaceae</taxon>
        <taxon>Leucobacter</taxon>
    </lineage>
</organism>
<dbReference type="RefSeq" id="WP_244687609.1">
    <property type="nucleotide sequence ID" value="NZ_CP095043.1"/>
</dbReference>
<reference evidence="2 3" key="1">
    <citation type="submission" date="2022-04" db="EMBL/GenBank/DDBJ databases">
        <title>Leucobacter sp. isolated from rhizosphere of onion.</title>
        <authorList>
            <person name="Won M."/>
            <person name="Lee C.-M."/>
            <person name="Woen H.-Y."/>
            <person name="Kwon S.-W."/>
        </authorList>
    </citation>
    <scope>NUCLEOTIDE SEQUENCE [LARGE SCALE GENOMIC DNA]</scope>
    <source>
        <strain evidence="2 3">H25R-14</strain>
    </source>
</reference>
<keyword evidence="1" id="KW-0812">Transmembrane</keyword>
<name>A0ABY4FYE4_9MICO</name>
<evidence type="ECO:0000313" key="3">
    <source>
        <dbReference type="Proteomes" id="UP000831775"/>
    </source>
</evidence>
<keyword evidence="3" id="KW-1185">Reference proteome</keyword>
<gene>
    <name evidence="2" type="ORF">MUN76_04745</name>
</gene>
<evidence type="ECO:0000313" key="2">
    <source>
        <dbReference type="EMBL" id="UOQ61283.1"/>
    </source>
</evidence>
<feature type="transmembrane region" description="Helical" evidence="1">
    <location>
        <begin position="91"/>
        <end position="111"/>
    </location>
</feature>
<evidence type="ECO:0008006" key="4">
    <source>
        <dbReference type="Google" id="ProtNLM"/>
    </source>
</evidence>
<proteinExistence type="predicted"/>
<accession>A0ABY4FYE4</accession>
<feature type="transmembrane region" description="Helical" evidence="1">
    <location>
        <begin position="149"/>
        <end position="170"/>
    </location>
</feature>
<feature type="transmembrane region" description="Helical" evidence="1">
    <location>
        <begin position="177"/>
        <end position="194"/>
    </location>
</feature>
<keyword evidence="1" id="KW-0472">Membrane</keyword>
<feature type="transmembrane region" description="Helical" evidence="1">
    <location>
        <begin position="51"/>
        <end position="70"/>
    </location>
</feature>